<dbReference type="InterPro" id="IPR033756">
    <property type="entry name" value="YlxH/NBP35"/>
</dbReference>
<evidence type="ECO:0000313" key="9">
    <source>
        <dbReference type="Proteomes" id="UP000006327"/>
    </source>
</evidence>
<dbReference type="Pfam" id="PF10609">
    <property type="entry name" value="ParA"/>
    <property type="match status" value="1"/>
</dbReference>
<dbReference type="STRING" id="493475.GARC_3180"/>
<dbReference type="InterPro" id="IPR044304">
    <property type="entry name" value="NUBPL-like"/>
</dbReference>
<dbReference type="PANTHER" id="PTHR42961:SF2">
    <property type="entry name" value="IRON-SULFUR PROTEIN NUBPL"/>
    <property type="match status" value="1"/>
</dbReference>
<dbReference type="Proteomes" id="UP000006327">
    <property type="component" value="Unassembled WGS sequence"/>
</dbReference>
<keyword evidence="3 7" id="KW-0067">ATP-binding</keyword>
<dbReference type="RefSeq" id="WP_007621739.1">
    <property type="nucleotide sequence ID" value="NZ_BAEO01000047.1"/>
</dbReference>
<dbReference type="GO" id="GO:0016226">
    <property type="term" value="P:iron-sulfur cluster assembly"/>
    <property type="evidence" value="ECO:0007669"/>
    <property type="project" value="InterPro"/>
</dbReference>
<dbReference type="AlphaFoldDB" id="K6XHJ5"/>
<dbReference type="eggNOG" id="COG0489">
    <property type="taxonomic scope" value="Bacteria"/>
</dbReference>
<name>K6XHJ5_9ALTE</name>
<dbReference type="SUPFAM" id="SSF52540">
    <property type="entry name" value="P-loop containing nucleoside triphosphate hydrolases"/>
    <property type="match status" value="1"/>
</dbReference>
<comment type="similarity">
    <text evidence="6 7">Belongs to the Mrp/NBP35 ATP-binding proteins family.</text>
</comment>
<comment type="subunit">
    <text evidence="7">Homodimer.</text>
</comment>
<comment type="function">
    <text evidence="7">Binds and transfers iron-sulfur (Fe-S) clusters to target apoproteins. Can hydrolyze ATP.</text>
</comment>
<dbReference type="NCBIfam" id="NF008669">
    <property type="entry name" value="PRK11670.1"/>
    <property type="match status" value="1"/>
</dbReference>
<keyword evidence="5 7" id="KW-0411">Iron-sulfur</keyword>
<dbReference type="EMBL" id="BAEO01000047">
    <property type="protein sequence ID" value="GAC20139.1"/>
    <property type="molecule type" value="Genomic_DNA"/>
</dbReference>
<evidence type="ECO:0000313" key="8">
    <source>
        <dbReference type="EMBL" id="GAC20139.1"/>
    </source>
</evidence>
<dbReference type="GO" id="GO:0046872">
    <property type="term" value="F:metal ion binding"/>
    <property type="evidence" value="ECO:0007669"/>
    <property type="project" value="UniProtKB-KW"/>
</dbReference>
<dbReference type="GO" id="GO:0016887">
    <property type="term" value="F:ATP hydrolysis activity"/>
    <property type="evidence" value="ECO:0007669"/>
    <property type="project" value="UniProtKB-UniRule"/>
</dbReference>
<keyword evidence="2 7" id="KW-0547">Nucleotide-binding</keyword>
<comment type="caution">
    <text evidence="8">The sequence shown here is derived from an EMBL/GenBank/DDBJ whole genome shotgun (WGS) entry which is preliminary data.</text>
</comment>
<evidence type="ECO:0000256" key="5">
    <source>
        <dbReference type="ARBA" id="ARBA00023014"/>
    </source>
</evidence>
<proteinExistence type="inferred from homology"/>
<dbReference type="FunFam" id="3.40.50.300:FF:000418">
    <property type="entry name" value="Iron-sulfur cluster carrier protein"/>
    <property type="match status" value="1"/>
</dbReference>
<keyword evidence="9" id="KW-1185">Reference proteome</keyword>
<evidence type="ECO:0000256" key="7">
    <source>
        <dbReference type="HAMAP-Rule" id="MF_02040"/>
    </source>
</evidence>
<gene>
    <name evidence="8" type="primary">mrp</name>
    <name evidence="8" type="ORF">GARC_3180</name>
</gene>
<dbReference type="InterPro" id="IPR000808">
    <property type="entry name" value="Mrp-like_CS"/>
</dbReference>
<evidence type="ECO:0000256" key="4">
    <source>
        <dbReference type="ARBA" id="ARBA00023004"/>
    </source>
</evidence>
<sequence>MSDIIAKLAALLQQHIPVYFSDIQRTSDYIKVEGKSLSLSLPFVCNSLLGAKGEFSHLLESFAKQHKVNIKIAYDIPSIKGQNPKVVKNVIAVASGKGGVGKSTTSINLAAALSLEGARVGILDADVYGPSLPTLLGTKNVQPESPDNKNIYPIIVNDLQTMSIGYLVDEDSATVWRGPMASRAFQQLYNETLWDELDYLIVDMPPGTGDIQLTLAQNMPVTAAVIVTTPQDLALADAIKGISMFNKVDINVLGIVENMSYHICTECGHKEHIFGADGGQRIAHKYQTELLAQLPLNMQIRELADSGTPFMYNQEANPEIQQIYRTLALKLSYKLSQQKMAVQQIAISAVK</sequence>
<dbReference type="HAMAP" id="MF_02040">
    <property type="entry name" value="Mrp_NBP35"/>
    <property type="match status" value="1"/>
</dbReference>
<feature type="binding site" evidence="7">
    <location>
        <begin position="96"/>
        <end position="103"/>
    </location>
    <ligand>
        <name>ATP</name>
        <dbReference type="ChEBI" id="CHEBI:30616"/>
    </ligand>
</feature>
<keyword evidence="4 7" id="KW-0408">Iron</keyword>
<dbReference type="CDD" id="cd02037">
    <property type="entry name" value="Mrp_NBP35"/>
    <property type="match status" value="1"/>
</dbReference>
<protein>
    <recommendedName>
        <fullName evidence="7">Iron-sulfur cluster carrier protein</fullName>
    </recommendedName>
</protein>
<evidence type="ECO:0000256" key="2">
    <source>
        <dbReference type="ARBA" id="ARBA00022741"/>
    </source>
</evidence>
<dbReference type="InterPro" id="IPR019591">
    <property type="entry name" value="Mrp/NBP35_ATP-bd"/>
</dbReference>
<evidence type="ECO:0000256" key="1">
    <source>
        <dbReference type="ARBA" id="ARBA00022723"/>
    </source>
</evidence>
<organism evidence="8 9">
    <name type="scientific">Paraglaciecola arctica BSs20135</name>
    <dbReference type="NCBI Taxonomy" id="493475"/>
    <lineage>
        <taxon>Bacteria</taxon>
        <taxon>Pseudomonadati</taxon>
        <taxon>Pseudomonadota</taxon>
        <taxon>Gammaproteobacteria</taxon>
        <taxon>Alteromonadales</taxon>
        <taxon>Alteromonadaceae</taxon>
        <taxon>Paraglaciecola</taxon>
    </lineage>
</organism>
<dbReference type="GO" id="GO:0005524">
    <property type="term" value="F:ATP binding"/>
    <property type="evidence" value="ECO:0007669"/>
    <property type="project" value="UniProtKB-UniRule"/>
</dbReference>
<accession>K6XHJ5</accession>
<keyword evidence="1 7" id="KW-0479">Metal-binding</keyword>
<evidence type="ECO:0000256" key="6">
    <source>
        <dbReference type="ARBA" id="ARBA00024036"/>
    </source>
</evidence>
<dbReference type="GO" id="GO:0140663">
    <property type="term" value="F:ATP-dependent FeS chaperone activity"/>
    <property type="evidence" value="ECO:0007669"/>
    <property type="project" value="InterPro"/>
</dbReference>
<dbReference type="Gene3D" id="3.40.50.300">
    <property type="entry name" value="P-loop containing nucleotide triphosphate hydrolases"/>
    <property type="match status" value="1"/>
</dbReference>
<keyword evidence="7" id="KW-0378">Hydrolase</keyword>
<evidence type="ECO:0000256" key="3">
    <source>
        <dbReference type="ARBA" id="ARBA00022840"/>
    </source>
</evidence>
<dbReference type="PROSITE" id="PS01215">
    <property type="entry name" value="MRP"/>
    <property type="match status" value="1"/>
</dbReference>
<dbReference type="InterPro" id="IPR027417">
    <property type="entry name" value="P-loop_NTPase"/>
</dbReference>
<dbReference type="GO" id="GO:0005829">
    <property type="term" value="C:cytosol"/>
    <property type="evidence" value="ECO:0007669"/>
    <property type="project" value="TreeGrafter"/>
</dbReference>
<dbReference type="PANTHER" id="PTHR42961">
    <property type="entry name" value="IRON-SULFUR PROTEIN NUBPL"/>
    <property type="match status" value="1"/>
</dbReference>
<dbReference type="GO" id="GO:0051539">
    <property type="term" value="F:4 iron, 4 sulfur cluster binding"/>
    <property type="evidence" value="ECO:0007669"/>
    <property type="project" value="TreeGrafter"/>
</dbReference>
<reference evidence="8 9" key="1">
    <citation type="journal article" date="2017" name="Antonie Van Leeuwenhoek">
        <title>Rhizobium rhizosphaerae sp. nov., a novel species isolated from rice rhizosphere.</title>
        <authorList>
            <person name="Zhao J.J."/>
            <person name="Zhang J."/>
            <person name="Zhang R.J."/>
            <person name="Zhang C.W."/>
            <person name="Yin H.Q."/>
            <person name="Zhang X.X."/>
        </authorList>
    </citation>
    <scope>NUCLEOTIDE SEQUENCE [LARGE SCALE GENOMIC DNA]</scope>
    <source>
        <strain evidence="8 9">BSs20135</strain>
    </source>
</reference>
<dbReference type="OrthoDB" id="9809679at2"/>